<dbReference type="InterPro" id="IPR036286">
    <property type="entry name" value="LexA/Signal_pep-like_sf"/>
</dbReference>
<name>A0AAE3VIR6_9BACT</name>
<dbReference type="Proteomes" id="UP001238163">
    <property type="component" value="Unassembled WGS sequence"/>
</dbReference>
<comment type="caution">
    <text evidence="5">The sequence shown here is derived from an EMBL/GenBank/DDBJ whole genome shotgun (WGS) entry which is preliminary data.</text>
</comment>
<evidence type="ECO:0000259" key="4">
    <source>
        <dbReference type="Pfam" id="PF00717"/>
    </source>
</evidence>
<evidence type="ECO:0000256" key="1">
    <source>
        <dbReference type="ARBA" id="ARBA00023015"/>
    </source>
</evidence>
<dbReference type="InterPro" id="IPR039418">
    <property type="entry name" value="LexA-like"/>
</dbReference>
<gene>
    <name evidence="5" type="ORF">J3R75_003143</name>
</gene>
<keyword evidence="2" id="KW-0238">DNA-binding</keyword>
<dbReference type="AlphaFoldDB" id="A0AAE3VIR6"/>
<dbReference type="GO" id="GO:0003677">
    <property type="term" value="F:DNA binding"/>
    <property type="evidence" value="ECO:0007669"/>
    <property type="project" value="UniProtKB-KW"/>
</dbReference>
<dbReference type="Pfam" id="PF00717">
    <property type="entry name" value="Peptidase_S24"/>
    <property type="match status" value="1"/>
</dbReference>
<dbReference type="RefSeq" id="WP_307263245.1">
    <property type="nucleotide sequence ID" value="NZ_JAUSVL010000001.1"/>
</dbReference>
<feature type="domain" description="Peptidase S24/S26A/S26B/S26C" evidence="4">
    <location>
        <begin position="55"/>
        <end position="145"/>
    </location>
</feature>
<reference evidence="5" key="1">
    <citation type="submission" date="2023-07" db="EMBL/GenBank/DDBJ databases">
        <title>Genomic Encyclopedia of Type Strains, Phase IV (KMG-IV): sequencing the most valuable type-strain genomes for metagenomic binning, comparative biology and taxonomic classification.</title>
        <authorList>
            <person name="Goeker M."/>
        </authorList>
    </citation>
    <scope>NUCLEOTIDE SEQUENCE</scope>
    <source>
        <strain evidence="5">DSM 24202</strain>
    </source>
</reference>
<dbReference type="PANTHER" id="PTHR40661">
    <property type="match status" value="1"/>
</dbReference>
<dbReference type="InterPro" id="IPR015927">
    <property type="entry name" value="Peptidase_S24_S26A/B/C"/>
</dbReference>
<keyword evidence="6" id="KW-1185">Reference proteome</keyword>
<protein>
    <submittedName>
        <fullName evidence="5">Phage repressor protein C with HTH and peptisase S24 domain</fullName>
    </submittedName>
</protein>
<dbReference type="CDD" id="cd06529">
    <property type="entry name" value="S24_LexA-like"/>
    <property type="match status" value="1"/>
</dbReference>
<organism evidence="5 6">
    <name type="scientific">Oligosphaera ethanolica</name>
    <dbReference type="NCBI Taxonomy" id="760260"/>
    <lineage>
        <taxon>Bacteria</taxon>
        <taxon>Pseudomonadati</taxon>
        <taxon>Lentisphaerota</taxon>
        <taxon>Oligosphaeria</taxon>
        <taxon>Oligosphaerales</taxon>
        <taxon>Oligosphaeraceae</taxon>
        <taxon>Oligosphaera</taxon>
    </lineage>
</organism>
<evidence type="ECO:0000313" key="5">
    <source>
        <dbReference type="EMBL" id="MDQ0291036.1"/>
    </source>
</evidence>
<accession>A0AAE3VIR6</accession>
<keyword evidence="3" id="KW-0804">Transcription</keyword>
<evidence type="ECO:0000313" key="6">
    <source>
        <dbReference type="Proteomes" id="UP001238163"/>
    </source>
</evidence>
<dbReference type="SUPFAM" id="SSF51306">
    <property type="entry name" value="LexA/Signal peptidase"/>
    <property type="match status" value="1"/>
</dbReference>
<sequence length="180" mass="20066">MTHNPPTHPTRCESNAEFVTEPLPTYPVISLAAAAECNTAIIPMADYADANSEERVSVHNGRPGDVAIRVVGDSMEPWYPAGTIVLVRPGARLRNGDGVIAILADGSVVFKTYVERKDTFLLLSINEDNGCKLEFKKSDHFAVRGIYLVVTSIRDEIKLRETMHANGKHHFWERYLDEKT</sequence>
<dbReference type="Gene3D" id="2.10.109.10">
    <property type="entry name" value="Umud Fragment, subunit A"/>
    <property type="match status" value="1"/>
</dbReference>
<dbReference type="EMBL" id="JAUSVL010000001">
    <property type="protein sequence ID" value="MDQ0291036.1"/>
    <property type="molecule type" value="Genomic_DNA"/>
</dbReference>
<evidence type="ECO:0000256" key="3">
    <source>
        <dbReference type="ARBA" id="ARBA00023163"/>
    </source>
</evidence>
<proteinExistence type="predicted"/>
<evidence type="ECO:0000256" key="2">
    <source>
        <dbReference type="ARBA" id="ARBA00023125"/>
    </source>
</evidence>
<keyword evidence="1" id="KW-0805">Transcription regulation</keyword>
<dbReference type="PANTHER" id="PTHR40661:SF3">
    <property type="entry name" value="FELS-1 PROPHAGE TRANSCRIPTIONAL REGULATOR"/>
    <property type="match status" value="1"/>
</dbReference>